<dbReference type="Proteomes" id="UP000749559">
    <property type="component" value="Unassembled WGS sequence"/>
</dbReference>
<dbReference type="OrthoDB" id="506498at2759"/>
<organism evidence="4 5">
    <name type="scientific">Owenia fusiformis</name>
    <name type="common">Polychaete worm</name>
    <dbReference type="NCBI Taxonomy" id="6347"/>
    <lineage>
        <taxon>Eukaryota</taxon>
        <taxon>Metazoa</taxon>
        <taxon>Spiralia</taxon>
        <taxon>Lophotrochozoa</taxon>
        <taxon>Annelida</taxon>
        <taxon>Polychaeta</taxon>
        <taxon>Sedentaria</taxon>
        <taxon>Canalipalpata</taxon>
        <taxon>Sabellida</taxon>
        <taxon>Oweniida</taxon>
        <taxon>Oweniidae</taxon>
        <taxon>Owenia</taxon>
    </lineage>
</organism>
<dbReference type="AlphaFoldDB" id="A0A8J1TBI8"/>
<name>A0A8J1TBI8_OWEFU</name>
<dbReference type="PANTHER" id="PTHR44942:SF4">
    <property type="entry name" value="METHYLTRANSFERASE TYPE 11 DOMAIN-CONTAINING PROTEIN"/>
    <property type="match status" value="1"/>
</dbReference>
<dbReference type="InterPro" id="IPR029063">
    <property type="entry name" value="SAM-dependent_MTases_sf"/>
</dbReference>
<keyword evidence="5" id="KW-1185">Reference proteome</keyword>
<dbReference type="EMBL" id="CAIIXF020000011">
    <property type="protein sequence ID" value="CAH1799734.1"/>
    <property type="molecule type" value="Genomic_DNA"/>
</dbReference>
<evidence type="ECO:0000256" key="2">
    <source>
        <dbReference type="ARBA" id="ARBA00022603"/>
    </source>
</evidence>
<dbReference type="InterPro" id="IPR013216">
    <property type="entry name" value="Methyltransf_11"/>
</dbReference>
<dbReference type="InterPro" id="IPR051052">
    <property type="entry name" value="Diverse_substrate_MTase"/>
</dbReference>
<dbReference type="Pfam" id="PF08241">
    <property type="entry name" value="Methyltransf_11"/>
    <property type="match status" value="1"/>
</dbReference>
<keyword evidence="2" id="KW-0489">Methyltransferase</keyword>
<comment type="caution">
    <text evidence="4">The sequence shown here is derived from an EMBL/GenBank/DDBJ whole genome shotgun (WGS) entry which is preliminary data.</text>
</comment>
<dbReference type="SUPFAM" id="SSF53335">
    <property type="entry name" value="S-adenosyl-L-methionine-dependent methyltransferases"/>
    <property type="match status" value="1"/>
</dbReference>
<proteinExistence type="inferred from homology"/>
<gene>
    <name evidence="4" type="ORF">OFUS_LOCUS23711</name>
</gene>
<comment type="similarity">
    <text evidence="1">Belongs to the methyltransferase superfamily.</text>
</comment>
<accession>A0A8J1TBI8</accession>
<dbReference type="GO" id="GO:0032259">
    <property type="term" value="P:methylation"/>
    <property type="evidence" value="ECO:0007669"/>
    <property type="project" value="UniProtKB-KW"/>
</dbReference>
<dbReference type="GO" id="GO:0008757">
    <property type="term" value="F:S-adenosylmethionine-dependent methyltransferase activity"/>
    <property type="evidence" value="ECO:0007669"/>
    <property type="project" value="InterPro"/>
</dbReference>
<keyword evidence="3" id="KW-0808">Transferase</keyword>
<evidence type="ECO:0000256" key="3">
    <source>
        <dbReference type="ARBA" id="ARBA00022679"/>
    </source>
</evidence>
<dbReference type="CDD" id="cd02440">
    <property type="entry name" value="AdoMet_MTases"/>
    <property type="match status" value="1"/>
</dbReference>
<sequence length="271" mass="31258">MEKLNNDAIILHANVVEGFKSGDSYNSHRPDYTEETTNFVLNKLNLETERAYDILELGAGTGIFTRKLLEYDTKDLRILAADPLENFLEKLKLLSPDVETLQCSAESIPLPDCSVKNIICAQSLHWFSNKKAIREMHRVLVPRGRLVFLWNVRDKTRPSDITCDIAKYIEDSLIKDSPNQSKKAWAGVFEDFHGFSSVEDHVFLQHLKHSGTIDFIMSYLKSLSYISKLEQSEQENVERTIREMISNHPEAKNRDIVDIVFNTEIHWCEKQ</sequence>
<evidence type="ECO:0000313" key="4">
    <source>
        <dbReference type="EMBL" id="CAH1799734.1"/>
    </source>
</evidence>
<reference evidence="4" key="1">
    <citation type="submission" date="2022-03" db="EMBL/GenBank/DDBJ databases">
        <authorList>
            <person name="Martin C."/>
        </authorList>
    </citation>
    <scope>NUCLEOTIDE SEQUENCE</scope>
</reference>
<evidence type="ECO:0000256" key="1">
    <source>
        <dbReference type="ARBA" id="ARBA00008361"/>
    </source>
</evidence>
<dbReference type="Gene3D" id="3.40.50.150">
    <property type="entry name" value="Vaccinia Virus protein VP39"/>
    <property type="match status" value="1"/>
</dbReference>
<evidence type="ECO:0000313" key="5">
    <source>
        <dbReference type="Proteomes" id="UP000749559"/>
    </source>
</evidence>
<dbReference type="PANTHER" id="PTHR44942">
    <property type="entry name" value="METHYLTRANSF_11 DOMAIN-CONTAINING PROTEIN"/>
    <property type="match status" value="1"/>
</dbReference>
<protein>
    <submittedName>
        <fullName evidence="4">Uncharacterized protein</fullName>
    </submittedName>
</protein>